<evidence type="ECO:0000313" key="3">
    <source>
        <dbReference type="Proteomes" id="UP000789739"/>
    </source>
</evidence>
<keyword evidence="3" id="KW-1185">Reference proteome</keyword>
<gene>
    <name evidence="2" type="ORF">PBRASI_LOCUS7360</name>
</gene>
<feature type="region of interest" description="Disordered" evidence="1">
    <location>
        <begin position="176"/>
        <end position="218"/>
    </location>
</feature>
<accession>A0A9N9GBM9</accession>
<comment type="caution">
    <text evidence="2">The sequence shown here is derived from an EMBL/GenBank/DDBJ whole genome shotgun (WGS) entry which is preliminary data.</text>
</comment>
<proteinExistence type="predicted"/>
<dbReference type="OrthoDB" id="1926336at2759"/>
<name>A0A9N9GBM9_9GLOM</name>
<evidence type="ECO:0000256" key="1">
    <source>
        <dbReference type="SAM" id="MobiDB-lite"/>
    </source>
</evidence>
<protein>
    <submittedName>
        <fullName evidence="2">4310_t:CDS:1</fullName>
    </submittedName>
</protein>
<organism evidence="2 3">
    <name type="scientific">Paraglomus brasilianum</name>
    <dbReference type="NCBI Taxonomy" id="144538"/>
    <lineage>
        <taxon>Eukaryota</taxon>
        <taxon>Fungi</taxon>
        <taxon>Fungi incertae sedis</taxon>
        <taxon>Mucoromycota</taxon>
        <taxon>Glomeromycotina</taxon>
        <taxon>Glomeromycetes</taxon>
        <taxon>Paraglomerales</taxon>
        <taxon>Paraglomeraceae</taxon>
        <taxon>Paraglomus</taxon>
    </lineage>
</organism>
<dbReference type="EMBL" id="CAJVPI010001119">
    <property type="protein sequence ID" value="CAG8595571.1"/>
    <property type="molecule type" value="Genomic_DNA"/>
</dbReference>
<reference evidence="2" key="1">
    <citation type="submission" date="2021-06" db="EMBL/GenBank/DDBJ databases">
        <authorList>
            <person name="Kallberg Y."/>
            <person name="Tangrot J."/>
            <person name="Rosling A."/>
        </authorList>
    </citation>
    <scope>NUCLEOTIDE SEQUENCE</scope>
    <source>
        <strain evidence="2">BR232B</strain>
    </source>
</reference>
<evidence type="ECO:0000313" key="2">
    <source>
        <dbReference type="EMBL" id="CAG8595571.1"/>
    </source>
</evidence>
<dbReference type="AlphaFoldDB" id="A0A9N9GBM9"/>
<sequence length="245" mass="27777">MNEPNNTNNDYVGHYSNVHYQLCYPKDFIDNTNPPTQTPLYLPLQSHTRGFRPSATSFPLPHNVDTTAMDIMNYENAGNYTANYAPYPSVSFPSGTGFLAQKVTHDMTCMLKRECAIYKEFGQYIDDENAEEGKPTSSETLTFVPFAKSGQHLDEELSILCAQLAERTEQLNEAQKQLLSRKSRPLAREERHVTEGASISDLISDTEPKSVSSQEPKKQALKIQHWRTFAVKPWRNDPKSVKRGD</sequence>
<dbReference type="Proteomes" id="UP000789739">
    <property type="component" value="Unassembled WGS sequence"/>
</dbReference>